<keyword evidence="8" id="KW-1185">Reference proteome</keyword>
<dbReference type="EMBL" id="JAVDXW010000001">
    <property type="protein sequence ID" value="MDR7299939.1"/>
    <property type="molecule type" value="Genomic_DNA"/>
</dbReference>
<dbReference type="GO" id="GO:0016705">
    <property type="term" value="F:oxidoreductase activity, acting on paired donors, with incorporation or reduction of molecular oxygen"/>
    <property type="evidence" value="ECO:0007669"/>
    <property type="project" value="InterPro"/>
</dbReference>
<evidence type="ECO:0000256" key="2">
    <source>
        <dbReference type="ARBA" id="ARBA00022617"/>
    </source>
</evidence>
<dbReference type="InterPro" id="IPR001128">
    <property type="entry name" value="Cyt_P450"/>
</dbReference>
<gene>
    <name evidence="7" type="ORF">JOF55_000120</name>
</gene>
<keyword evidence="4" id="KW-0560">Oxidoreductase</keyword>
<dbReference type="Gene3D" id="1.10.630.10">
    <property type="entry name" value="Cytochrome P450"/>
    <property type="match status" value="1"/>
</dbReference>
<dbReference type="InterPro" id="IPR036396">
    <property type="entry name" value="Cyt_P450_sf"/>
</dbReference>
<dbReference type="PANTHER" id="PTHR24291">
    <property type="entry name" value="CYTOCHROME P450 FAMILY 4"/>
    <property type="match status" value="1"/>
</dbReference>
<dbReference type="GO" id="GO:0005506">
    <property type="term" value="F:iron ion binding"/>
    <property type="evidence" value="ECO:0007669"/>
    <property type="project" value="InterPro"/>
</dbReference>
<dbReference type="InterPro" id="IPR050196">
    <property type="entry name" value="Cytochrome_P450_Monoox"/>
</dbReference>
<dbReference type="GO" id="GO:0020037">
    <property type="term" value="F:heme binding"/>
    <property type="evidence" value="ECO:0007669"/>
    <property type="project" value="InterPro"/>
</dbReference>
<reference evidence="7" key="1">
    <citation type="submission" date="2023-07" db="EMBL/GenBank/DDBJ databases">
        <title>Sequencing the genomes of 1000 actinobacteria strains.</title>
        <authorList>
            <person name="Klenk H.-P."/>
        </authorList>
    </citation>
    <scope>NUCLEOTIDE SEQUENCE</scope>
    <source>
        <strain evidence="7">DSM 45977</strain>
    </source>
</reference>
<evidence type="ECO:0000313" key="8">
    <source>
        <dbReference type="Proteomes" id="UP001180845"/>
    </source>
</evidence>
<dbReference type="Pfam" id="PF00067">
    <property type="entry name" value="p450"/>
    <property type="match status" value="1"/>
</dbReference>
<evidence type="ECO:0000256" key="5">
    <source>
        <dbReference type="ARBA" id="ARBA00023004"/>
    </source>
</evidence>
<evidence type="ECO:0000256" key="4">
    <source>
        <dbReference type="ARBA" id="ARBA00023002"/>
    </source>
</evidence>
<keyword evidence="3" id="KW-0479">Metal-binding</keyword>
<evidence type="ECO:0000313" key="7">
    <source>
        <dbReference type="EMBL" id="MDR7299939.1"/>
    </source>
</evidence>
<dbReference type="GO" id="GO:0004497">
    <property type="term" value="F:monooxygenase activity"/>
    <property type="evidence" value="ECO:0007669"/>
    <property type="project" value="UniProtKB-KW"/>
</dbReference>
<keyword evidence="5" id="KW-0408">Iron</keyword>
<protein>
    <submittedName>
        <fullName evidence="7">Cytochrome P450</fullName>
    </submittedName>
</protein>
<name>A0AAE3ZB89_9ACTN</name>
<dbReference type="SUPFAM" id="SSF48264">
    <property type="entry name" value="Cytochrome P450"/>
    <property type="match status" value="1"/>
</dbReference>
<proteinExistence type="inferred from homology"/>
<dbReference type="AlphaFoldDB" id="A0AAE3ZB89"/>
<keyword evidence="6" id="KW-0503">Monooxygenase</keyword>
<dbReference type="Proteomes" id="UP001180845">
    <property type="component" value="Unassembled WGS sequence"/>
</dbReference>
<accession>A0AAE3ZB89</accession>
<evidence type="ECO:0000256" key="6">
    <source>
        <dbReference type="ARBA" id="ARBA00023033"/>
    </source>
</evidence>
<evidence type="ECO:0000256" key="1">
    <source>
        <dbReference type="ARBA" id="ARBA00010617"/>
    </source>
</evidence>
<dbReference type="PANTHER" id="PTHR24291:SF50">
    <property type="entry name" value="BIFUNCTIONAL ALBAFLAVENONE MONOOXYGENASE_TERPENE SYNTHASE"/>
    <property type="match status" value="1"/>
</dbReference>
<organism evidence="7 8">
    <name type="scientific">Haloactinomyces albus</name>
    <dbReference type="NCBI Taxonomy" id="1352928"/>
    <lineage>
        <taxon>Bacteria</taxon>
        <taxon>Bacillati</taxon>
        <taxon>Actinomycetota</taxon>
        <taxon>Actinomycetes</taxon>
        <taxon>Actinopolysporales</taxon>
        <taxon>Actinopolysporaceae</taxon>
        <taxon>Haloactinomyces</taxon>
    </lineage>
</organism>
<comment type="similarity">
    <text evidence="1">Belongs to the cytochrome P450 family.</text>
</comment>
<keyword evidence="2" id="KW-0349">Heme</keyword>
<comment type="caution">
    <text evidence="7">The sequence shown here is derived from an EMBL/GenBank/DDBJ whole genome shotgun (WGS) entry which is preliminary data.</text>
</comment>
<evidence type="ECO:0000256" key="3">
    <source>
        <dbReference type="ARBA" id="ARBA00022723"/>
    </source>
</evidence>
<sequence>MDESQHSHSATGTLARASMADAVRFTGKVVLPMLAGGLIARRPRAMAAIERWQLDRTAVAALQRLRRRYGPGPLRLRVAGRSLVLLLAPADVQHVLAESPEPFTPASREKVGALAHFQPHGLLISRGNVRTQRRHFNETVLEADRPLHRLSESVLAKTRAEFGLVSEDAGSAGHLDWEMFSTGWWRTIRRITLGDGARDAENVTDLLGSIRADANWAYLRAARTGLRHRFLRELRTHIDAAESDSLAALLRETPAEQGVDRHGQVPHWLFAFDAAAIVAFRALALLATHPQQARQARAELAGLDLSRPQELPYLRACLLESVRLWPTTPAVLRQNITAIPWHGRMIPSGTSFLVFTPFFHRDRQTVPHAHEFAPDIWLDGRAADHPALVPFSDGAARCPGRNLVLFVAGTVLATLLQRHRFHLRAPARLDADHPLPFSLNNYGLDFAVEPIPR</sequence>
<dbReference type="RefSeq" id="WP_310267859.1">
    <property type="nucleotide sequence ID" value="NZ_JAVDXW010000001.1"/>
</dbReference>